<feature type="signal peptide" evidence="4">
    <location>
        <begin position="1"/>
        <end position="21"/>
    </location>
</feature>
<gene>
    <name evidence="6" type="ORF">V1Y59_18210</name>
</gene>
<evidence type="ECO:0000256" key="1">
    <source>
        <dbReference type="ARBA" id="ARBA00004418"/>
    </source>
</evidence>
<dbReference type="SMART" id="SM00062">
    <property type="entry name" value="PBPb"/>
    <property type="match status" value="1"/>
</dbReference>
<dbReference type="RefSeq" id="WP_330506364.1">
    <property type="nucleotide sequence ID" value="NZ_JAZDUE010000016.1"/>
</dbReference>
<dbReference type="Pfam" id="PF09084">
    <property type="entry name" value="NMT1"/>
    <property type="match status" value="1"/>
</dbReference>
<evidence type="ECO:0000256" key="2">
    <source>
        <dbReference type="ARBA" id="ARBA00010742"/>
    </source>
</evidence>
<dbReference type="Gene3D" id="3.40.190.10">
    <property type="entry name" value="Periplasmic binding protein-like II"/>
    <property type="match status" value="2"/>
</dbReference>
<dbReference type="InterPro" id="IPR015168">
    <property type="entry name" value="SsuA/THI5"/>
</dbReference>
<proteinExistence type="inferred from homology"/>
<evidence type="ECO:0000313" key="7">
    <source>
        <dbReference type="Proteomes" id="UP001335729"/>
    </source>
</evidence>
<dbReference type="Proteomes" id="UP001335729">
    <property type="component" value="Unassembled WGS sequence"/>
</dbReference>
<sequence>MNKIRTAFAAAAACGVMVLSACGGSDGGGTEAAAPDGSLEKTQITVGVLPLADYGAVYWANENGLFEQEGLEVTLEPIQGGPIGIQKVASGELDYAIANTISASISQAQGAPVTDVAYTASLGNGSGAIFVNQDSPIQTIDDLNGKTVGTNTTRNIGDVTFANLARSEGKEVSPNWVEVPFPEMVSGVQAGSIDAGYTPEPFWSAAQQAGMRRVVDLTNGPNAGLAASIFVAGNSFVDQNPDTTAAFARAIYAAGEEMAADEQAVRNWIPSVAKVPADVAQTMVMPTYSSGMDVAALEKVSNMLKEQGLIPADFDISEHVYQLSTD</sequence>
<comment type="caution">
    <text evidence="6">The sequence shown here is derived from an EMBL/GenBank/DDBJ whole genome shotgun (WGS) entry which is preliminary data.</text>
</comment>
<feature type="domain" description="Solute-binding protein family 3/N-terminal" evidence="5">
    <location>
        <begin position="43"/>
        <end position="272"/>
    </location>
</feature>
<dbReference type="PROSITE" id="PS51257">
    <property type="entry name" value="PROKAR_LIPOPROTEIN"/>
    <property type="match status" value="1"/>
</dbReference>
<dbReference type="InterPro" id="IPR001638">
    <property type="entry name" value="Solute-binding_3/MltF_N"/>
</dbReference>
<evidence type="ECO:0000256" key="4">
    <source>
        <dbReference type="SAM" id="SignalP"/>
    </source>
</evidence>
<feature type="chain" id="PRO_5047141887" evidence="4">
    <location>
        <begin position="22"/>
        <end position="326"/>
    </location>
</feature>
<name>A0ABU7MXF7_9ACTN</name>
<organism evidence="6 7">
    <name type="scientific">Gordonia prachuapensis</name>
    <dbReference type="NCBI Taxonomy" id="3115651"/>
    <lineage>
        <taxon>Bacteria</taxon>
        <taxon>Bacillati</taxon>
        <taxon>Actinomycetota</taxon>
        <taxon>Actinomycetes</taxon>
        <taxon>Mycobacteriales</taxon>
        <taxon>Gordoniaceae</taxon>
        <taxon>Gordonia</taxon>
    </lineage>
</organism>
<evidence type="ECO:0000259" key="5">
    <source>
        <dbReference type="SMART" id="SM00062"/>
    </source>
</evidence>
<protein>
    <submittedName>
        <fullName evidence="6">ABC transporter substrate-binding protein</fullName>
    </submittedName>
</protein>
<evidence type="ECO:0000313" key="6">
    <source>
        <dbReference type="EMBL" id="MEE4025025.1"/>
    </source>
</evidence>
<dbReference type="SUPFAM" id="SSF53850">
    <property type="entry name" value="Periplasmic binding protein-like II"/>
    <property type="match status" value="1"/>
</dbReference>
<evidence type="ECO:0000256" key="3">
    <source>
        <dbReference type="ARBA" id="ARBA00022729"/>
    </source>
</evidence>
<reference evidence="6 7" key="1">
    <citation type="submission" date="2024-01" db="EMBL/GenBank/DDBJ databases">
        <title>Draft genome sequence of Gordonia sp. PKS22-38.</title>
        <authorList>
            <person name="Suphannarot A."/>
            <person name="Mingma R."/>
        </authorList>
    </citation>
    <scope>NUCLEOTIDE SEQUENCE [LARGE SCALE GENOMIC DNA]</scope>
    <source>
        <strain evidence="6 7">PKS22-38</strain>
    </source>
</reference>
<dbReference type="EMBL" id="JAZDUE010000016">
    <property type="protein sequence ID" value="MEE4025025.1"/>
    <property type="molecule type" value="Genomic_DNA"/>
</dbReference>
<keyword evidence="3 4" id="KW-0732">Signal</keyword>
<keyword evidence="7" id="KW-1185">Reference proteome</keyword>
<dbReference type="PANTHER" id="PTHR30024">
    <property type="entry name" value="ALIPHATIC SULFONATES-BINDING PROTEIN-RELATED"/>
    <property type="match status" value="1"/>
</dbReference>
<accession>A0ABU7MXF7</accession>
<comment type="similarity">
    <text evidence="2">Belongs to the bacterial solute-binding protein SsuA/TauA family.</text>
</comment>
<dbReference type="PANTHER" id="PTHR30024:SF47">
    <property type="entry name" value="TAURINE-BINDING PERIPLASMIC PROTEIN"/>
    <property type="match status" value="1"/>
</dbReference>
<comment type="subcellular location">
    <subcellularLocation>
        <location evidence="1">Periplasm</location>
    </subcellularLocation>
</comment>